<reference evidence="3" key="1">
    <citation type="journal article" date="2019" name="Int. J. Syst. Evol. Microbiol.">
        <title>The Global Catalogue of Microorganisms (GCM) 10K type strain sequencing project: providing services to taxonomists for standard genome sequencing and annotation.</title>
        <authorList>
            <consortium name="The Broad Institute Genomics Platform"/>
            <consortium name="The Broad Institute Genome Sequencing Center for Infectious Disease"/>
            <person name="Wu L."/>
            <person name="Ma J."/>
        </authorList>
    </citation>
    <scope>NUCLEOTIDE SEQUENCE [LARGE SCALE GENOMIC DNA]</scope>
    <source>
        <strain evidence="3">NBRC 108755</strain>
    </source>
</reference>
<feature type="compositionally biased region" description="Polar residues" evidence="1">
    <location>
        <begin position="21"/>
        <end position="32"/>
    </location>
</feature>
<keyword evidence="3" id="KW-1185">Reference proteome</keyword>
<name>A0ABQ6JXJ3_9MICO</name>
<accession>A0ABQ6JXJ3</accession>
<evidence type="ECO:0000313" key="3">
    <source>
        <dbReference type="Proteomes" id="UP001157069"/>
    </source>
</evidence>
<sequence length="80" mass="8671">MPIARESEKVESTLEKYPTVTEATTAHSSGQRSRPRYGSTIRKIASASRNHNVQCGSVGLKTSTPSTSHCTSDQIDCMIT</sequence>
<protein>
    <submittedName>
        <fullName evidence="2">Uncharacterized protein</fullName>
    </submittedName>
</protein>
<dbReference type="EMBL" id="BSVA01000001">
    <property type="protein sequence ID" value="GMA92118.1"/>
    <property type="molecule type" value="Genomic_DNA"/>
</dbReference>
<evidence type="ECO:0000313" key="2">
    <source>
        <dbReference type="EMBL" id="GMA92118.1"/>
    </source>
</evidence>
<organism evidence="2 3">
    <name type="scientific">Homoserinibacter gongjuensis</name>
    <dbReference type="NCBI Taxonomy" id="1162968"/>
    <lineage>
        <taxon>Bacteria</taxon>
        <taxon>Bacillati</taxon>
        <taxon>Actinomycetota</taxon>
        <taxon>Actinomycetes</taxon>
        <taxon>Micrococcales</taxon>
        <taxon>Microbacteriaceae</taxon>
        <taxon>Homoserinibacter</taxon>
    </lineage>
</organism>
<proteinExistence type="predicted"/>
<evidence type="ECO:0000256" key="1">
    <source>
        <dbReference type="SAM" id="MobiDB-lite"/>
    </source>
</evidence>
<dbReference type="Proteomes" id="UP001157069">
    <property type="component" value="Unassembled WGS sequence"/>
</dbReference>
<gene>
    <name evidence="2" type="ORF">GCM10025869_26470</name>
</gene>
<feature type="region of interest" description="Disordered" evidence="1">
    <location>
        <begin position="1"/>
        <end position="37"/>
    </location>
</feature>
<comment type="caution">
    <text evidence="2">The sequence shown here is derived from an EMBL/GenBank/DDBJ whole genome shotgun (WGS) entry which is preliminary data.</text>
</comment>
<feature type="compositionally biased region" description="Basic and acidic residues" evidence="1">
    <location>
        <begin position="1"/>
        <end position="14"/>
    </location>
</feature>